<dbReference type="SUPFAM" id="SSF48403">
    <property type="entry name" value="Ankyrin repeat"/>
    <property type="match status" value="1"/>
</dbReference>
<dbReference type="Gene3D" id="3.40.50.300">
    <property type="entry name" value="P-loop containing nucleotide triphosphate hydrolases"/>
    <property type="match status" value="1"/>
</dbReference>
<feature type="repeat" description="ANK" evidence="2">
    <location>
        <begin position="553"/>
        <end position="585"/>
    </location>
</feature>
<dbReference type="PANTHER" id="PTHR10039:SF16">
    <property type="entry name" value="GPI INOSITOL-DEACYLASE"/>
    <property type="match status" value="1"/>
</dbReference>
<gene>
    <name evidence="5" type="ORF">FIBSPDRAFT_1047088</name>
</gene>
<keyword evidence="6" id="KW-1185">Reference proteome</keyword>
<dbReference type="InterPro" id="IPR002110">
    <property type="entry name" value="Ankyrin_rpt"/>
</dbReference>
<accession>A0A166FTU2</accession>
<evidence type="ECO:0000313" key="6">
    <source>
        <dbReference type="Proteomes" id="UP000076532"/>
    </source>
</evidence>
<dbReference type="PANTHER" id="PTHR10039">
    <property type="entry name" value="AMELOGENIN"/>
    <property type="match status" value="1"/>
</dbReference>
<keyword evidence="2" id="KW-0040">ANK repeat</keyword>
<dbReference type="STRING" id="436010.A0A166FTU2"/>
<evidence type="ECO:0000256" key="2">
    <source>
        <dbReference type="PROSITE-ProRule" id="PRU00023"/>
    </source>
</evidence>
<feature type="domain" description="Nephrocystin 3-like N-terminal" evidence="4">
    <location>
        <begin position="65"/>
        <end position="227"/>
    </location>
</feature>
<name>A0A166FTU2_9AGAM</name>
<dbReference type="AlphaFoldDB" id="A0A166FTU2"/>
<feature type="region of interest" description="Disordered" evidence="3">
    <location>
        <begin position="622"/>
        <end position="676"/>
    </location>
</feature>
<dbReference type="OrthoDB" id="194358at2759"/>
<dbReference type="Proteomes" id="UP000076532">
    <property type="component" value="Unassembled WGS sequence"/>
</dbReference>
<dbReference type="Pfam" id="PF12796">
    <property type="entry name" value="Ank_2"/>
    <property type="match status" value="1"/>
</dbReference>
<dbReference type="SMART" id="SM00248">
    <property type="entry name" value="ANK"/>
    <property type="match status" value="3"/>
</dbReference>
<sequence length="676" mass="75641">MYSKTRFNTTSHGTGDVQINNVDGDLHIHNVYQMTPDQEHRVYEWLGAPDSSGNFHAAREKHHGNTGSWFLEGEEYVKWKETPDSTLWVYGTPGCGKTIICSTVIEKIRAEWAAESSFSSAYFFFDNRNAQTDLSLHDKFIRSIIKQLSHQSASFPAPLVDLYGGGQQQPSIQSLQLILEKIIDGFERTFIIIDAVDECTDREKTLAWIEQLTQRKKGNLQVLFSSRPEQDIIEKLRCMAYIARVTLNSKLADKDIETYIDVMLSKMLRWDAQTIARVKDALIIDSGGMHISELVDDHLQSFPKDLEGMYERALLNSPHQQDLKRFLIWLSFSFDPLEPEELADVVTVDLSSNGLPSYNKDLRYFGTADMLTTCSGFATEIEGDPKGYPPKTIRVIKLAHRSVTDYLVSDRIKAGPASYFSINAMFSHSLITKTCLAYVFYLRSFRSFDDSVMESFPLATYAARFWIQHMRLGGGEDQHLSQMTECIFSLDDTRAIATWVCLNDTDDSSTSSQIQRTSADIASPLYYACINCLTSVARDLLVRGADVNERGGYYGNALQAASHRGHDAIVRLLLDKGADVNAQGGRWGSALQAASFRGHDAIVRMLLEQGAKVLEYGAVHEEEAEQAKKRTQDGENERRDDDVGGTEIDGDDSSEGGGSEDEWASAQEDAADAADM</sequence>
<dbReference type="EMBL" id="KV417586">
    <property type="protein sequence ID" value="KZP17157.1"/>
    <property type="molecule type" value="Genomic_DNA"/>
</dbReference>
<protein>
    <submittedName>
        <fullName evidence="5">Ankyrin</fullName>
    </submittedName>
</protein>
<dbReference type="PROSITE" id="PS50088">
    <property type="entry name" value="ANK_REPEAT"/>
    <property type="match status" value="1"/>
</dbReference>
<dbReference type="InterPro" id="IPR036770">
    <property type="entry name" value="Ankyrin_rpt-contain_sf"/>
</dbReference>
<dbReference type="Gene3D" id="1.25.40.20">
    <property type="entry name" value="Ankyrin repeat-containing domain"/>
    <property type="match status" value="1"/>
</dbReference>
<dbReference type="InterPro" id="IPR027417">
    <property type="entry name" value="P-loop_NTPase"/>
</dbReference>
<dbReference type="PROSITE" id="PS50297">
    <property type="entry name" value="ANK_REP_REGION"/>
    <property type="match status" value="1"/>
</dbReference>
<reference evidence="5 6" key="1">
    <citation type="journal article" date="2016" name="Mol. Biol. Evol.">
        <title>Comparative Genomics of Early-Diverging Mushroom-Forming Fungi Provides Insights into the Origins of Lignocellulose Decay Capabilities.</title>
        <authorList>
            <person name="Nagy L.G."/>
            <person name="Riley R."/>
            <person name="Tritt A."/>
            <person name="Adam C."/>
            <person name="Daum C."/>
            <person name="Floudas D."/>
            <person name="Sun H."/>
            <person name="Yadav J.S."/>
            <person name="Pangilinan J."/>
            <person name="Larsson K.H."/>
            <person name="Matsuura K."/>
            <person name="Barry K."/>
            <person name="Labutti K."/>
            <person name="Kuo R."/>
            <person name="Ohm R.A."/>
            <person name="Bhattacharya S.S."/>
            <person name="Shirouzu T."/>
            <person name="Yoshinaga Y."/>
            <person name="Martin F.M."/>
            <person name="Grigoriev I.V."/>
            <person name="Hibbett D.S."/>
        </authorList>
    </citation>
    <scope>NUCLEOTIDE SEQUENCE [LARGE SCALE GENOMIC DNA]</scope>
    <source>
        <strain evidence="5 6">CBS 109695</strain>
    </source>
</reference>
<evidence type="ECO:0000313" key="5">
    <source>
        <dbReference type="EMBL" id="KZP17157.1"/>
    </source>
</evidence>
<keyword evidence="1" id="KW-0677">Repeat</keyword>
<dbReference type="SUPFAM" id="SSF52540">
    <property type="entry name" value="P-loop containing nucleoside triphosphate hydrolases"/>
    <property type="match status" value="1"/>
</dbReference>
<evidence type="ECO:0000256" key="1">
    <source>
        <dbReference type="ARBA" id="ARBA00022737"/>
    </source>
</evidence>
<evidence type="ECO:0000256" key="3">
    <source>
        <dbReference type="SAM" id="MobiDB-lite"/>
    </source>
</evidence>
<organism evidence="5 6">
    <name type="scientific">Athelia psychrophila</name>
    <dbReference type="NCBI Taxonomy" id="1759441"/>
    <lineage>
        <taxon>Eukaryota</taxon>
        <taxon>Fungi</taxon>
        <taxon>Dikarya</taxon>
        <taxon>Basidiomycota</taxon>
        <taxon>Agaricomycotina</taxon>
        <taxon>Agaricomycetes</taxon>
        <taxon>Agaricomycetidae</taxon>
        <taxon>Atheliales</taxon>
        <taxon>Atheliaceae</taxon>
        <taxon>Athelia</taxon>
    </lineage>
</organism>
<feature type="compositionally biased region" description="Acidic residues" evidence="3">
    <location>
        <begin position="648"/>
        <end position="676"/>
    </location>
</feature>
<evidence type="ECO:0000259" key="4">
    <source>
        <dbReference type="Pfam" id="PF24883"/>
    </source>
</evidence>
<dbReference type="InterPro" id="IPR056884">
    <property type="entry name" value="NPHP3-like_N"/>
</dbReference>
<proteinExistence type="predicted"/>
<dbReference type="Pfam" id="PF24883">
    <property type="entry name" value="NPHP3_N"/>
    <property type="match status" value="1"/>
</dbReference>
<feature type="compositionally biased region" description="Basic and acidic residues" evidence="3">
    <location>
        <begin position="622"/>
        <end position="642"/>
    </location>
</feature>